<feature type="region of interest" description="Disordered" evidence="6">
    <location>
        <begin position="1"/>
        <end position="21"/>
    </location>
</feature>
<dbReference type="PROSITE" id="PS50090">
    <property type="entry name" value="MYB_LIKE"/>
    <property type="match status" value="1"/>
</dbReference>
<dbReference type="PROSITE" id="PS51293">
    <property type="entry name" value="SANT"/>
    <property type="match status" value="1"/>
</dbReference>
<evidence type="ECO:0000256" key="4">
    <source>
        <dbReference type="ARBA" id="ARBA00023163"/>
    </source>
</evidence>
<dbReference type="Pfam" id="PF00249">
    <property type="entry name" value="Myb_DNA-binding"/>
    <property type="match status" value="1"/>
</dbReference>
<feature type="compositionally biased region" description="Polar residues" evidence="6">
    <location>
        <begin position="85"/>
        <end position="95"/>
    </location>
</feature>
<accession>A0AA39W787</accession>
<keyword evidence="3" id="KW-0238">DNA-binding</keyword>
<proteinExistence type="predicted"/>
<comment type="subcellular location">
    <subcellularLocation>
        <location evidence="1">Nucleus</location>
    </subcellularLocation>
</comment>
<evidence type="ECO:0000256" key="5">
    <source>
        <dbReference type="ARBA" id="ARBA00023242"/>
    </source>
</evidence>
<evidence type="ECO:0000313" key="11">
    <source>
        <dbReference type="Proteomes" id="UP001168877"/>
    </source>
</evidence>
<dbReference type="AlphaFoldDB" id="A0AA39W787"/>
<keyword evidence="5" id="KW-0539">Nucleus</keyword>
<dbReference type="SMART" id="SM00717">
    <property type="entry name" value="SANT"/>
    <property type="match status" value="2"/>
</dbReference>
<evidence type="ECO:0000256" key="1">
    <source>
        <dbReference type="ARBA" id="ARBA00004123"/>
    </source>
</evidence>
<dbReference type="GO" id="GO:0010468">
    <property type="term" value="P:regulation of gene expression"/>
    <property type="evidence" value="ECO:0007669"/>
    <property type="project" value="UniProtKB-ARBA"/>
</dbReference>
<dbReference type="NCBIfam" id="TIGR01557">
    <property type="entry name" value="myb_SHAQKYF"/>
    <property type="match status" value="1"/>
</dbReference>
<organism evidence="10 11">
    <name type="scientific">Acer saccharum</name>
    <name type="common">Sugar maple</name>
    <dbReference type="NCBI Taxonomy" id="4024"/>
    <lineage>
        <taxon>Eukaryota</taxon>
        <taxon>Viridiplantae</taxon>
        <taxon>Streptophyta</taxon>
        <taxon>Embryophyta</taxon>
        <taxon>Tracheophyta</taxon>
        <taxon>Spermatophyta</taxon>
        <taxon>Magnoliopsida</taxon>
        <taxon>eudicotyledons</taxon>
        <taxon>Gunneridae</taxon>
        <taxon>Pentapetalae</taxon>
        <taxon>rosids</taxon>
        <taxon>malvids</taxon>
        <taxon>Sapindales</taxon>
        <taxon>Sapindaceae</taxon>
        <taxon>Hippocastanoideae</taxon>
        <taxon>Acereae</taxon>
        <taxon>Acer</taxon>
    </lineage>
</organism>
<feature type="domain" description="SANT" evidence="8">
    <location>
        <begin position="111"/>
        <end position="159"/>
    </location>
</feature>
<feature type="domain" description="HTH myb-type" evidence="9">
    <location>
        <begin position="103"/>
        <end position="159"/>
    </location>
</feature>
<gene>
    <name evidence="10" type="ORF">LWI29_028643</name>
</gene>
<dbReference type="FunFam" id="1.10.10.60:FF:000009">
    <property type="entry name" value="transcription factor MYB1R1"/>
    <property type="match status" value="1"/>
</dbReference>
<evidence type="ECO:0000259" key="8">
    <source>
        <dbReference type="PROSITE" id="PS51293"/>
    </source>
</evidence>
<dbReference type="InterPro" id="IPR009057">
    <property type="entry name" value="Homeodomain-like_sf"/>
</dbReference>
<dbReference type="PANTHER" id="PTHR44042">
    <property type="entry name" value="DUPLICATED HOMEODOMAIN-LIKE SUPERFAMILY PROTEIN-RELATED"/>
    <property type="match status" value="1"/>
</dbReference>
<feature type="region of interest" description="Disordered" evidence="6">
    <location>
        <begin position="79"/>
        <end position="101"/>
    </location>
</feature>
<dbReference type="InterPro" id="IPR017930">
    <property type="entry name" value="Myb_dom"/>
</dbReference>
<dbReference type="PANTHER" id="PTHR44042:SF54">
    <property type="entry name" value="MYB-LIKE DNA-BINDING DOMAIN, SHAQKYF CLASS PROTEIN"/>
    <property type="match status" value="1"/>
</dbReference>
<keyword evidence="11" id="KW-1185">Reference proteome</keyword>
<dbReference type="InterPro" id="IPR001005">
    <property type="entry name" value="SANT/Myb"/>
</dbReference>
<feature type="domain" description="Myb-like" evidence="7">
    <location>
        <begin position="103"/>
        <end position="155"/>
    </location>
</feature>
<evidence type="ECO:0000256" key="3">
    <source>
        <dbReference type="ARBA" id="ARBA00023125"/>
    </source>
</evidence>
<evidence type="ECO:0000256" key="6">
    <source>
        <dbReference type="SAM" id="MobiDB-lite"/>
    </source>
</evidence>
<comment type="caution">
    <text evidence="10">The sequence shown here is derived from an EMBL/GenBank/DDBJ whole genome shotgun (WGS) entry which is preliminary data.</text>
</comment>
<dbReference type="FunFam" id="1.10.10.60:FF:000154">
    <property type="entry name" value="Transcription factor SRM1"/>
    <property type="match status" value="1"/>
</dbReference>
<reference evidence="10" key="2">
    <citation type="submission" date="2023-06" db="EMBL/GenBank/DDBJ databases">
        <authorList>
            <person name="Swenson N.G."/>
            <person name="Wegrzyn J.L."/>
            <person name="Mcevoy S.L."/>
        </authorList>
    </citation>
    <scope>NUCLEOTIDE SEQUENCE</scope>
    <source>
        <strain evidence="10">NS2018</strain>
        <tissue evidence="10">Leaf</tissue>
    </source>
</reference>
<reference evidence="10" key="1">
    <citation type="journal article" date="2022" name="Plant J.">
        <title>Strategies of tolerance reflected in two North American maple genomes.</title>
        <authorList>
            <person name="McEvoy S.L."/>
            <person name="Sezen U.U."/>
            <person name="Trouern-Trend A."/>
            <person name="McMahon S.M."/>
            <person name="Schaberg P.G."/>
            <person name="Yang J."/>
            <person name="Wegrzyn J.L."/>
            <person name="Swenson N.G."/>
        </authorList>
    </citation>
    <scope>NUCLEOTIDE SEQUENCE</scope>
    <source>
        <strain evidence="10">NS2018</strain>
    </source>
</reference>
<evidence type="ECO:0000313" key="10">
    <source>
        <dbReference type="EMBL" id="KAK0605605.1"/>
    </source>
</evidence>
<name>A0AA39W787_ACESA</name>
<protein>
    <submittedName>
        <fullName evidence="10">Uncharacterized protein</fullName>
    </submittedName>
</protein>
<evidence type="ECO:0000259" key="9">
    <source>
        <dbReference type="PROSITE" id="PS51294"/>
    </source>
</evidence>
<sequence length="413" mass="45305">MEQIISSSSHHDHHQQPEKTKWSWEENGAFENALVELDHDSPDLFEQIAVRVPGKTPSQVQTHYSDLVEDIQTIESDLVPLPNYGNENTNATNTVDAEKKRKHPRKKGILWTPEEHELFLMGLEKYGKGDWKSISRYCVVTRTPAQVASHAQKYFLRVQNSGNNGQNSDATITAAAALVAPSPLQYMTEPYTSIEDQASNPPGKNKPAVQHYFRGEKKQDRTGGFTSSIKPSVVPRNVDGQWRPLNTSTGMTGLANSSGGAPVTHSTEVLNACSMGVTLSDQNDFIGGSAGKSVGGTADIGPMQDNVGVTDNNSCHLHDVPLMLSEVASGDALLDSGITNTVVSKAEITYRVLVESGIVQPIQVSEPIKCKDLEEEQLMCDHPMRKLKAVMSRCERSEGERRQDRKLTEDLTG</sequence>
<dbReference type="CDD" id="cd00167">
    <property type="entry name" value="SANT"/>
    <property type="match status" value="2"/>
</dbReference>
<dbReference type="SUPFAM" id="SSF46689">
    <property type="entry name" value="Homeodomain-like"/>
    <property type="match status" value="2"/>
</dbReference>
<evidence type="ECO:0000256" key="2">
    <source>
        <dbReference type="ARBA" id="ARBA00023015"/>
    </source>
</evidence>
<dbReference type="Proteomes" id="UP001168877">
    <property type="component" value="Unassembled WGS sequence"/>
</dbReference>
<dbReference type="PROSITE" id="PS51294">
    <property type="entry name" value="HTH_MYB"/>
    <property type="match status" value="1"/>
</dbReference>
<dbReference type="EMBL" id="JAUESC010000002">
    <property type="protein sequence ID" value="KAK0605605.1"/>
    <property type="molecule type" value="Genomic_DNA"/>
</dbReference>
<dbReference type="Gene3D" id="1.10.10.60">
    <property type="entry name" value="Homeodomain-like"/>
    <property type="match status" value="2"/>
</dbReference>
<keyword evidence="2" id="KW-0805">Transcription regulation</keyword>
<keyword evidence="4" id="KW-0804">Transcription</keyword>
<feature type="region of interest" description="Disordered" evidence="6">
    <location>
        <begin position="217"/>
        <end position="243"/>
    </location>
</feature>
<dbReference type="InterPro" id="IPR017884">
    <property type="entry name" value="SANT_dom"/>
</dbReference>
<evidence type="ECO:0000259" key="7">
    <source>
        <dbReference type="PROSITE" id="PS50090"/>
    </source>
</evidence>
<dbReference type="GO" id="GO:0003677">
    <property type="term" value="F:DNA binding"/>
    <property type="evidence" value="ECO:0007669"/>
    <property type="project" value="UniProtKB-KW"/>
</dbReference>
<dbReference type="InterPro" id="IPR006447">
    <property type="entry name" value="Myb_dom_plants"/>
</dbReference>
<dbReference type="GO" id="GO:0005634">
    <property type="term" value="C:nucleus"/>
    <property type="evidence" value="ECO:0007669"/>
    <property type="project" value="UniProtKB-SubCell"/>
</dbReference>